<dbReference type="GO" id="GO:0006006">
    <property type="term" value="P:glucose metabolic process"/>
    <property type="evidence" value="ECO:0007669"/>
    <property type="project" value="TreeGrafter"/>
</dbReference>
<dbReference type="PANTHER" id="PTHR21208">
    <property type="entry name" value="ADP-DEPENDENT GLUCOKINASE"/>
    <property type="match status" value="1"/>
</dbReference>
<keyword evidence="4" id="KW-0418">Kinase</keyword>
<dbReference type="PANTHER" id="PTHR21208:SF1">
    <property type="entry name" value="ADP-DEPENDENT GLUCOKINASE"/>
    <property type="match status" value="1"/>
</dbReference>
<proteinExistence type="predicted"/>
<dbReference type="Pfam" id="PF04587">
    <property type="entry name" value="ADP_PFK_GK"/>
    <property type="match status" value="1"/>
</dbReference>
<sequence length="645" mass="74023">MQNLNVNCVYPYVWRNNMTSSQHFSPSRDPSFPTNDAFLNHLIHSELCNEEDKTPQPPKVTPARLTLLISLVIFAVAFVIPRFVKVLVLPMASQKEHIQLIQNRVIWRGLLKASDFSKYGSDDMRVVVSGGEWRDFSERDGIVRAINPQTIHCNATMFFGHLLTDDERLTLDARIYGHREDAQEAPLSESNTEETEPVSRVSVTLEGESLPEAEFSEHADSDSSLHFTEDSLVYTKFIQNLSTHSEWHVNDSIFERLRRFWKGNADACFISNLGSTHVLSDYFSRKGWKTPTSTQVDAPFTHAPTYLHLHYTRGEIFAHFLRVHSFSHSFQIRSGSLVDATFFPTQGHLITRHHPQLLFLHNLHQLPFHDDKLTTEILTQLNDAQNRHTVPYVHYHLTHPLTHSQNFYSALHSHIFANVNSISLNPTELYHLYHALLTFARKEEKIENHMWPEIPQSNIVDDEPSVEHVIFAINLIFLLHEEIERVHFYATGFQLIVQRQSSKLWNDSIAQRIAVASSSLEASVISCNFENAAHEIPSQLNQFTLLMDVVDFVVTQRKRFSLFRSQLRSDKLLLLPHSPTVYDVELDSRSVATWKQQEHELELTLAPVLVCKRPSQVTAMARLNHGIVASALTSQLKWLIDKNGL</sequence>
<keyword evidence="6" id="KW-0324">Glycolysis</keyword>
<evidence type="ECO:0000256" key="5">
    <source>
        <dbReference type="ARBA" id="ARBA00022842"/>
    </source>
</evidence>
<keyword evidence="5" id="KW-0460">Magnesium</keyword>
<dbReference type="GO" id="GO:0005783">
    <property type="term" value="C:endoplasmic reticulum"/>
    <property type="evidence" value="ECO:0007669"/>
    <property type="project" value="TreeGrafter"/>
</dbReference>
<dbReference type="AlphaFoldDB" id="A0A7S1PFW6"/>
<keyword evidence="7" id="KW-1133">Transmembrane helix</keyword>
<organism evidence="8">
    <name type="scientific">Percolomonas cosmopolitus</name>
    <dbReference type="NCBI Taxonomy" id="63605"/>
    <lineage>
        <taxon>Eukaryota</taxon>
        <taxon>Discoba</taxon>
        <taxon>Heterolobosea</taxon>
        <taxon>Tetramitia</taxon>
        <taxon>Eutetramitia</taxon>
        <taxon>Percolomonadidae</taxon>
        <taxon>Percolomonas</taxon>
    </lineage>
</organism>
<accession>A0A7S1PFW6</accession>
<evidence type="ECO:0000256" key="1">
    <source>
        <dbReference type="ARBA" id="ARBA00022490"/>
    </source>
</evidence>
<keyword evidence="7" id="KW-0472">Membrane</keyword>
<evidence type="ECO:0000256" key="3">
    <source>
        <dbReference type="ARBA" id="ARBA00022723"/>
    </source>
</evidence>
<evidence type="ECO:0000256" key="2">
    <source>
        <dbReference type="ARBA" id="ARBA00022679"/>
    </source>
</evidence>
<protein>
    <submittedName>
        <fullName evidence="8">Uncharacterized protein</fullName>
    </submittedName>
</protein>
<keyword evidence="1" id="KW-0963">Cytoplasm</keyword>
<name>A0A7S1PFW6_9EUKA</name>
<evidence type="ECO:0000313" key="8">
    <source>
        <dbReference type="EMBL" id="CAD9078816.1"/>
    </source>
</evidence>
<reference evidence="8" key="1">
    <citation type="submission" date="2021-01" db="EMBL/GenBank/DDBJ databases">
        <authorList>
            <person name="Corre E."/>
            <person name="Pelletier E."/>
            <person name="Niang G."/>
            <person name="Scheremetjew M."/>
            <person name="Finn R."/>
            <person name="Kale V."/>
            <person name="Holt S."/>
            <person name="Cochrane G."/>
            <person name="Meng A."/>
            <person name="Brown T."/>
            <person name="Cohen L."/>
        </authorList>
    </citation>
    <scope>NUCLEOTIDE SEQUENCE</scope>
    <source>
        <strain evidence="8">WS</strain>
    </source>
</reference>
<dbReference type="SUPFAM" id="SSF53613">
    <property type="entry name" value="Ribokinase-like"/>
    <property type="match status" value="1"/>
</dbReference>
<dbReference type="EMBL" id="HBGD01002452">
    <property type="protein sequence ID" value="CAD9078816.1"/>
    <property type="molecule type" value="Transcribed_RNA"/>
</dbReference>
<keyword evidence="3" id="KW-0479">Metal-binding</keyword>
<gene>
    <name evidence="8" type="ORF">PCOS0759_LOCUS2048</name>
</gene>
<dbReference type="GO" id="GO:0006096">
    <property type="term" value="P:glycolytic process"/>
    <property type="evidence" value="ECO:0007669"/>
    <property type="project" value="UniProtKB-KW"/>
</dbReference>
<evidence type="ECO:0000256" key="7">
    <source>
        <dbReference type="SAM" id="Phobius"/>
    </source>
</evidence>
<keyword evidence="2" id="KW-0808">Transferase</keyword>
<dbReference type="Gene3D" id="3.40.1190.20">
    <property type="match status" value="1"/>
</dbReference>
<dbReference type="InterPro" id="IPR007666">
    <property type="entry name" value="ADP_PFK/GK"/>
</dbReference>
<dbReference type="GO" id="GO:0043843">
    <property type="term" value="F:ADP-specific glucokinase activity"/>
    <property type="evidence" value="ECO:0007669"/>
    <property type="project" value="TreeGrafter"/>
</dbReference>
<evidence type="ECO:0000256" key="6">
    <source>
        <dbReference type="ARBA" id="ARBA00023152"/>
    </source>
</evidence>
<dbReference type="InterPro" id="IPR029056">
    <property type="entry name" value="Ribokinase-like"/>
</dbReference>
<evidence type="ECO:0000256" key="4">
    <source>
        <dbReference type="ARBA" id="ARBA00022777"/>
    </source>
</evidence>
<feature type="transmembrane region" description="Helical" evidence="7">
    <location>
        <begin position="65"/>
        <end position="84"/>
    </location>
</feature>
<dbReference type="GO" id="GO:0046872">
    <property type="term" value="F:metal ion binding"/>
    <property type="evidence" value="ECO:0007669"/>
    <property type="project" value="UniProtKB-KW"/>
</dbReference>
<keyword evidence="7" id="KW-0812">Transmembrane</keyword>